<dbReference type="SMART" id="SM00382">
    <property type="entry name" value="AAA"/>
    <property type="match status" value="1"/>
</dbReference>
<dbReference type="PATRIC" id="fig|1166018.3.peg.953"/>
<accession>I0KD03</accession>
<protein>
    <recommendedName>
        <fullName evidence="1">AAA+ ATPase domain-containing protein</fullName>
    </recommendedName>
</protein>
<dbReference type="RefSeq" id="WP_015333105.1">
    <property type="nucleotide sequence ID" value="NC_020054.1"/>
</dbReference>
<name>I0KD03_9BACT</name>
<dbReference type="EMBL" id="HE796683">
    <property type="protein sequence ID" value="CCH02006.1"/>
    <property type="molecule type" value="Genomic_DNA"/>
</dbReference>
<dbReference type="GO" id="GO:0016887">
    <property type="term" value="F:ATP hydrolysis activity"/>
    <property type="evidence" value="ECO:0007669"/>
    <property type="project" value="InterPro"/>
</dbReference>
<dbReference type="InterPro" id="IPR003593">
    <property type="entry name" value="AAA+_ATPase"/>
</dbReference>
<proteinExistence type="predicted"/>
<dbReference type="InterPro" id="IPR027417">
    <property type="entry name" value="P-loop_NTPase"/>
</dbReference>
<evidence type="ECO:0000313" key="3">
    <source>
        <dbReference type="Proteomes" id="UP000011058"/>
    </source>
</evidence>
<dbReference type="InterPro" id="IPR003959">
    <property type="entry name" value="ATPase_AAA_core"/>
</dbReference>
<dbReference type="Proteomes" id="UP000011058">
    <property type="component" value="Chromosome"/>
</dbReference>
<dbReference type="STRING" id="1166018.FAES_4005"/>
<dbReference type="CDD" id="cd00009">
    <property type="entry name" value="AAA"/>
    <property type="match status" value="1"/>
</dbReference>
<dbReference type="eggNOG" id="COG0464">
    <property type="taxonomic scope" value="Bacteria"/>
</dbReference>
<dbReference type="SUPFAM" id="SSF52540">
    <property type="entry name" value="P-loop containing nucleoside triphosphate hydrolases"/>
    <property type="match status" value="1"/>
</dbReference>
<evidence type="ECO:0000313" key="2">
    <source>
        <dbReference type="EMBL" id="CCH02006.1"/>
    </source>
</evidence>
<dbReference type="OrthoDB" id="779537at2"/>
<sequence>MSQLSEDHSSVFSKGGGGTIFELSVQAAFIITLIVKGKLPGLPTGELIEIAFQTTRLGFHTDDVMLHVRSHQGAHKLLAQIKHNLPISAKNPLFEEVMTAFWMDFNNKAAFNPTHDRLLIIKSALTQADRQDTLILLNWAKAKATANDFYQEVNRIDSKKKMLAIFFDVLQKANGGIAINAELLWEFLRCLVVLEYDFGQESSQSKANYLSLIELSRNKAKSTLAIEIWDSVFAYVAELNKNGGAVTPDSINGQHFMSYFDLSRIGHCYEAIEKLQDDGQAVLGPLTDTIVGLHLPRPEVRDRLTASIIHQPLTIVTGEPGAGKSALIKAVIFEMIPNTTVLTFKADQFNQSQLAQVFAGLGVVNNLRNLSACLAAIPKKVVFIDSLEKLLEGEPNNAFRQLMHFLDGVKDVSIVASSRTYAVELICQKYALPTVSVIEVPLLNEGKESELEKVLEAFPKLEALAVNQQIRKVIRSPKYLDFAVRWLDTSPVSVGELTITKFKDQLWGHIVENQTVIRNGMPTKRSRAFMEIALLRAQRMTLYAEPDQADVIAIDELVHDNVLTKEKSERKYAPSHDILEDWALIKHIRQLRDDSSEPVAFFQNVGNKPAFRRAFRLWVEDSLLSRAEIIFHLIRETRTQTSIEPYWADEILVALLRSDQSHLFFKEFEKELLENKAQLFQRTIHLLRTACRENQRVMGFATLSPVGSGWTSVLDFIQHHLNQLNSLRILITGLLSDWSYCLYGDHNHVPINAVEYAKVILFNYFNEIETNTEKVWHEAPLKDKIKGLIIIAFRLTGYAQTEIKALLERTISQAVDYYYYHDRSFYGYVCKMALSGVYCRPLTALLPEQVIAIAKAVWIKQPRPTRNSRPSDSDFFGQFFVEDEDDDYLNRNEKFGFRNDIHDSPSGIYKTPIYNLLQDNTYSGFYFVLELINNATNRFVTSTNSSKSDLKEVELKLLDGQLVKQWGSSVLWQAYRGTVVSSDILESLLMSLEAYLLKIAELKTADSRKRIKIYFDLLIRNSNSAAISSVLVSIAIAYPHEVGVSMLPLLGVRAFYEWDTQRAFAEMQALAPWDHEIYFAQKTRHDSNELPHRKKYSNGLKSFVLEIQLLHSDLTEAVHEVIDQLWIQFDDNDIYWQKTLHEIDSRKWKITDENLELNRFTIQPEYTPEVQNLVDKFRPEREYNEQAASISLRIDKVLKYELSIDYSEWQAVHERYKVIKNFHYIHDRPISLAVIGLRDLNHLLTSKQRTWCDRTVSKAIRNLIQDANDGSMSLKTHFSLSHFDRDAALTALPLLIKTTNNFKSRNKIIELLYIATVSNFNKLEVEPLFDSLREELWAVDASIANQVWWGIVRFAQIKKTKNKIKVQDNNRSVGQVETHVLASTLWSLHIQPIDIHLIKLNTFHSRLLTRALLLIPFNTHDEDHLVYIKHMIFLIFEELSQGIKSKNRNVDHLSFLDEDRREIEKYISKFFIYCDDNYAADIVEFLLISKVNILSKFPTYKDNKFEFLNWILRTTILELDQIVYGQFEHIGTRAIVNFWRVWERFCQVLNKLKCPISSSYLFLEFEWKEEAVHWKPLEGHKLFIKQVVDLFGKYNISPFLKLLSSVGDQTLLPEGTQWLVSCLKTDESNLIYLASDEAEALIKRLYHRHIAIIKSDVFLLNDFIWLLDQMIDLGSSHAYITRENLITYKTY</sequence>
<reference evidence="2 3" key="1">
    <citation type="journal article" date="2012" name="J. Bacteriol.">
        <title>Genome Sequence of Fibrella aestuarina BUZ 2T, a Filamentous Marine Bacterium.</title>
        <authorList>
            <person name="Filippini M."/>
            <person name="Qi W."/>
            <person name="Blom J."/>
            <person name="Goesmann A."/>
            <person name="Smits T.H."/>
            <person name="Bagheri H.C."/>
        </authorList>
    </citation>
    <scope>NUCLEOTIDE SEQUENCE [LARGE SCALE GENOMIC DNA]</scope>
    <source>
        <strain evidence="3">BUZ 2T</strain>
    </source>
</reference>
<gene>
    <name evidence="2" type="ORF">FAES_4005</name>
</gene>
<evidence type="ECO:0000259" key="1">
    <source>
        <dbReference type="SMART" id="SM00382"/>
    </source>
</evidence>
<dbReference type="KEGG" id="fae:FAES_4005"/>
<organism evidence="2 3">
    <name type="scientific">Fibrella aestuarina BUZ 2</name>
    <dbReference type="NCBI Taxonomy" id="1166018"/>
    <lineage>
        <taxon>Bacteria</taxon>
        <taxon>Pseudomonadati</taxon>
        <taxon>Bacteroidota</taxon>
        <taxon>Cytophagia</taxon>
        <taxon>Cytophagales</taxon>
        <taxon>Spirosomataceae</taxon>
        <taxon>Fibrella</taxon>
    </lineage>
</organism>
<dbReference type="GO" id="GO:0005524">
    <property type="term" value="F:ATP binding"/>
    <property type="evidence" value="ECO:0007669"/>
    <property type="project" value="InterPro"/>
</dbReference>
<keyword evidence="3" id="KW-1185">Reference proteome</keyword>
<feature type="domain" description="AAA+ ATPase" evidence="1">
    <location>
        <begin position="310"/>
        <end position="442"/>
    </location>
</feature>
<dbReference type="HOGENOM" id="CLU_003028_0_0_10"/>
<dbReference type="Pfam" id="PF00004">
    <property type="entry name" value="AAA"/>
    <property type="match status" value="1"/>
</dbReference>
<dbReference type="Gene3D" id="3.40.50.300">
    <property type="entry name" value="P-loop containing nucleotide triphosphate hydrolases"/>
    <property type="match status" value="1"/>
</dbReference>